<dbReference type="EMBL" id="CAJVCH010052240">
    <property type="protein sequence ID" value="CAG7718278.1"/>
    <property type="molecule type" value="Genomic_DNA"/>
</dbReference>
<feature type="compositionally biased region" description="Polar residues" evidence="9">
    <location>
        <begin position="161"/>
        <end position="171"/>
    </location>
</feature>
<feature type="region of interest" description="Disordered" evidence="9">
    <location>
        <begin position="151"/>
        <end position="184"/>
    </location>
</feature>
<name>A0A8J2NQW1_9HEXA</name>
<keyword evidence="2" id="KW-0479">Metal-binding</keyword>
<dbReference type="GO" id="GO:0000981">
    <property type="term" value="F:DNA-binding transcription factor activity, RNA polymerase II-specific"/>
    <property type="evidence" value="ECO:0007669"/>
    <property type="project" value="TreeGrafter"/>
</dbReference>
<dbReference type="AlphaFoldDB" id="A0A8J2NQW1"/>
<evidence type="ECO:0000256" key="6">
    <source>
        <dbReference type="ARBA" id="ARBA00023242"/>
    </source>
</evidence>
<evidence type="ECO:0000256" key="9">
    <source>
        <dbReference type="SAM" id="MobiDB-lite"/>
    </source>
</evidence>
<keyword evidence="4 8" id="KW-0863">Zinc-finger</keyword>
<keyword evidence="6" id="KW-0539">Nucleus</keyword>
<sequence length="342" mass="39015">MPGTLFQHHREIATFNSIADPSTFIELLMTLPPVTVQDKLLTPNNPNDGEYFVKAINGIASHIDNSNKVVYKIWWDGYPTEASTWQTYEDISNIHYVLPEYHDLVQKKLQDLRQSEPNSRIVQFWSRKSIAKLWTAETSVCQMLEPERSIKGLGQDPQADESGQNQVNSLKSKYPKRTKSKTNLAEQPNKLECGVCSFSGQQNIFSNLRELKRHEKLEHKVVVNAWSKKNTGRPPPPKQVVKARVGRAEEKLTDVSAKGWECDQCRAKFQSKFNMKRHKAIAHGPPQSEKCPKCEKVLANKAAVNSHLKTTCSGQEKIKCSKCDNYSGIKTYLKRHIERCHK</sequence>
<evidence type="ECO:0000256" key="2">
    <source>
        <dbReference type="ARBA" id="ARBA00022723"/>
    </source>
</evidence>
<feature type="domain" description="C2H2-type" evidence="10">
    <location>
        <begin position="260"/>
        <end position="288"/>
    </location>
</feature>
<evidence type="ECO:0000313" key="12">
    <source>
        <dbReference type="Proteomes" id="UP000708208"/>
    </source>
</evidence>
<dbReference type="Proteomes" id="UP000708208">
    <property type="component" value="Unassembled WGS sequence"/>
</dbReference>
<dbReference type="GO" id="GO:0008270">
    <property type="term" value="F:zinc ion binding"/>
    <property type="evidence" value="ECO:0007669"/>
    <property type="project" value="UniProtKB-KW"/>
</dbReference>
<proteinExistence type="inferred from homology"/>
<keyword evidence="5" id="KW-0862">Zinc</keyword>
<comment type="subcellular location">
    <subcellularLocation>
        <location evidence="1">Nucleus</location>
    </subcellularLocation>
</comment>
<dbReference type="PANTHER" id="PTHR24388:SF54">
    <property type="entry name" value="PROTEIN ESCARGOT"/>
    <property type="match status" value="1"/>
</dbReference>
<dbReference type="PROSITE" id="PS00028">
    <property type="entry name" value="ZINC_FINGER_C2H2_1"/>
    <property type="match status" value="1"/>
</dbReference>
<evidence type="ECO:0000256" key="4">
    <source>
        <dbReference type="ARBA" id="ARBA00022771"/>
    </source>
</evidence>
<dbReference type="PROSITE" id="PS50157">
    <property type="entry name" value="ZINC_FINGER_C2H2_2"/>
    <property type="match status" value="1"/>
</dbReference>
<keyword evidence="3" id="KW-0677">Repeat</keyword>
<comment type="similarity">
    <text evidence="7">Belongs to the snail C2H2-type zinc-finger protein family.</text>
</comment>
<comment type="caution">
    <text evidence="11">The sequence shown here is derived from an EMBL/GenBank/DDBJ whole genome shotgun (WGS) entry which is preliminary data.</text>
</comment>
<dbReference type="GO" id="GO:0005634">
    <property type="term" value="C:nucleus"/>
    <property type="evidence" value="ECO:0007669"/>
    <property type="project" value="UniProtKB-SubCell"/>
</dbReference>
<dbReference type="InterPro" id="IPR050527">
    <property type="entry name" value="Snail/Krueppel_Znf"/>
</dbReference>
<evidence type="ECO:0000256" key="8">
    <source>
        <dbReference type="PROSITE-ProRule" id="PRU00042"/>
    </source>
</evidence>
<dbReference type="CDD" id="cd00024">
    <property type="entry name" value="CD_CSD"/>
    <property type="match status" value="1"/>
</dbReference>
<evidence type="ECO:0000313" key="11">
    <source>
        <dbReference type="EMBL" id="CAG7718278.1"/>
    </source>
</evidence>
<evidence type="ECO:0000259" key="10">
    <source>
        <dbReference type="PROSITE" id="PS50157"/>
    </source>
</evidence>
<evidence type="ECO:0000256" key="1">
    <source>
        <dbReference type="ARBA" id="ARBA00004123"/>
    </source>
</evidence>
<dbReference type="InterPro" id="IPR013087">
    <property type="entry name" value="Znf_C2H2_type"/>
</dbReference>
<dbReference type="SMART" id="SM00355">
    <property type="entry name" value="ZnF_C2H2"/>
    <property type="match status" value="4"/>
</dbReference>
<evidence type="ECO:0000256" key="7">
    <source>
        <dbReference type="ARBA" id="ARBA00037948"/>
    </source>
</evidence>
<evidence type="ECO:0000256" key="3">
    <source>
        <dbReference type="ARBA" id="ARBA00022737"/>
    </source>
</evidence>
<accession>A0A8J2NQW1</accession>
<protein>
    <recommendedName>
        <fullName evidence="10">C2H2-type domain-containing protein</fullName>
    </recommendedName>
</protein>
<dbReference type="PANTHER" id="PTHR24388">
    <property type="entry name" value="ZINC FINGER PROTEIN"/>
    <property type="match status" value="1"/>
</dbReference>
<gene>
    <name evidence="11" type="ORF">AFUS01_LOCUS7681</name>
</gene>
<evidence type="ECO:0000256" key="5">
    <source>
        <dbReference type="ARBA" id="ARBA00022833"/>
    </source>
</evidence>
<organism evidence="11 12">
    <name type="scientific">Allacma fusca</name>
    <dbReference type="NCBI Taxonomy" id="39272"/>
    <lineage>
        <taxon>Eukaryota</taxon>
        <taxon>Metazoa</taxon>
        <taxon>Ecdysozoa</taxon>
        <taxon>Arthropoda</taxon>
        <taxon>Hexapoda</taxon>
        <taxon>Collembola</taxon>
        <taxon>Symphypleona</taxon>
        <taxon>Sminthuridae</taxon>
        <taxon>Allacma</taxon>
    </lineage>
</organism>
<dbReference type="GO" id="GO:0000978">
    <property type="term" value="F:RNA polymerase II cis-regulatory region sequence-specific DNA binding"/>
    <property type="evidence" value="ECO:0007669"/>
    <property type="project" value="TreeGrafter"/>
</dbReference>
<keyword evidence="12" id="KW-1185">Reference proteome</keyword>
<reference evidence="11" key="1">
    <citation type="submission" date="2021-06" db="EMBL/GenBank/DDBJ databases">
        <authorList>
            <person name="Hodson N. C."/>
            <person name="Mongue J. A."/>
            <person name="Jaron S. K."/>
        </authorList>
    </citation>
    <scope>NUCLEOTIDE SEQUENCE</scope>
</reference>